<name>A0A9P5Q5Z5_9AGAR</name>
<evidence type="ECO:0000313" key="2">
    <source>
        <dbReference type="EMBL" id="KAF9075005.1"/>
    </source>
</evidence>
<dbReference type="OrthoDB" id="2552978at2759"/>
<organism evidence="2 3">
    <name type="scientific">Rhodocollybia butyracea</name>
    <dbReference type="NCBI Taxonomy" id="206335"/>
    <lineage>
        <taxon>Eukaryota</taxon>
        <taxon>Fungi</taxon>
        <taxon>Dikarya</taxon>
        <taxon>Basidiomycota</taxon>
        <taxon>Agaricomycotina</taxon>
        <taxon>Agaricomycetes</taxon>
        <taxon>Agaricomycetidae</taxon>
        <taxon>Agaricales</taxon>
        <taxon>Marasmiineae</taxon>
        <taxon>Omphalotaceae</taxon>
        <taxon>Rhodocollybia</taxon>
    </lineage>
</organism>
<protein>
    <submittedName>
        <fullName evidence="2">Uncharacterized protein</fullName>
    </submittedName>
</protein>
<accession>A0A9P5Q5Z5</accession>
<dbReference type="AlphaFoldDB" id="A0A9P5Q5Z5"/>
<dbReference type="Proteomes" id="UP000772434">
    <property type="component" value="Unassembled WGS sequence"/>
</dbReference>
<reference evidence="2" key="1">
    <citation type="submission" date="2020-11" db="EMBL/GenBank/DDBJ databases">
        <authorList>
            <consortium name="DOE Joint Genome Institute"/>
            <person name="Ahrendt S."/>
            <person name="Riley R."/>
            <person name="Andreopoulos W."/>
            <person name="Labutti K."/>
            <person name="Pangilinan J."/>
            <person name="Ruiz-Duenas F.J."/>
            <person name="Barrasa J.M."/>
            <person name="Sanchez-Garcia M."/>
            <person name="Camarero S."/>
            <person name="Miyauchi S."/>
            <person name="Serrano A."/>
            <person name="Linde D."/>
            <person name="Babiker R."/>
            <person name="Drula E."/>
            <person name="Ayuso-Fernandez I."/>
            <person name="Pacheco R."/>
            <person name="Padilla G."/>
            <person name="Ferreira P."/>
            <person name="Barriuso J."/>
            <person name="Kellner H."/>
            <person name="Castanera R."/>
            <person name="Alfaro M."/>
            <person name="Ramirez L."/>
            <person name="Pisabarro A.G."/>
            <person name="Kuo A."/>
            <person name="Tritt A."/>
            <person name="Lipzen A."/>
            <person name="He G."/>
            <person name="Yan M."/>
            <person name="Ng V."/>
            <person name="Cullen D."/>
            <person name="Martin F."/>
            <person name="Rosso M.-N."/>
            <person name="Henrissat B."/>
            <person name="Hibbett D."/>
            <person name="Martinez A.T."/>
            <person name="Grigoriev I.V."/>
        </authorList>
    </citation>
    <scope>NUCLEOTIDE SEQUENCE</scope>
    <source>
        <strain evidence="2">AH 40177</strain>
    </source>
</reference>
<keyword evidence="3" id="KW-1185">Reference proteome</keyword>
<dbReference type="EMBL" id="JADNRY010000011">
    <property type="protein sequence ID" value="KAF9075005.1"/>
    <property type="molecule type" value="Genomic_DNA"/>
</dbReference>
<feature type="region of interest" description="Disordered" evidence="1">
    <location>
        <begin position="257"/>
        <end position="327"/>
    </location>
</feature>
<feature type="compositionally biased region" description="Basic and acidic residues" evidence="1">
    <location>
        <begin position="306"/>
        <end position="318"/>
    </location>
</feature>
<gene>
    <name evidence="2" type="ORF">BDP27DRAFT_1316329</name>
</gene>
<feature type="compositionally biased region" description="Acidic residues" evidence="1">
    <location>
        <begin position="272"/>
        <end position="285"/>
    </location>
</feature>
<evidence type="ECO:0000313" key="3">
    <source>
        <dbReference type="Proteomes" id="UP000772434"/>
    </source>
</evidence>
<evidence type="ECO:0000256" key="1">
    <source>
        <dbReference type="SAM" id="MobiDB-lite"/>
    </source>
</evidence>
<proteinExistence type="predicted"/>
<sequence>MSTRKRKQVPKRERFTNIKEAPTVDPALTIQAHEADIIRGPRGHVAALSLEIRNVEGETLIGSALIRLGGDEYVPTAFPGDEPQEDRGEGSSHEAVWVDRYDARLLLDPHFLSTTNAQAHTSEATPASPSGWSDLPSDAEDTFFFSAEETDDYRRDKRRRLMEQTREERLKARMEEDGEGIWGGSDEEPDESEKEIMRRTAKSLLASPNAAQLEMRILANHGADPRFAFLRGRWSRSWQVVKARARADKLEEEQKIAVQTKAPTRGLVADYGDSDQSENGESGDPESEKTEKETMSSSNAEVEAAQELRRARAKEWMASRKAITTSD</sequence>
<comment type="caution">
    <text evidence="2">The sequence shown here is derived from an EMBL/GenBank/DDBJ whole genome shotgun (WGS) entry which is preliminary data.</text>
</comment>